<gene>
    <name evidence="4" type="ORF">DCAR_0205711</name>
</gene>
<name>A0AAF0WED5_DAUCS</name>
<feature type="region of interest" description="Disordered" evidence="1">
    <location>
        <begin position="725"/>
        <end position="748"/>
    </location>
</feature>
<feature type="domain" description="FAR1" evidence="2">
    <location>
        <begin position="94"/>
        <end position="187"/>
    </location>
</feature>
<evidence type="ECO:0000259" key="3">
    <source>
        <dbReference type="Pfam" id="PF10551"/>
    </source>
</evidence>
<dbReference type="InterPro" id="IPR018289">
    <property type="entry name" value="MULE_transposase_dom"/>
</dbReference>
<reference evidence="4" key="2">
    <citation type="submission" date="2022-03" db="EMBL/GenBank/DDBJ databases">
        <title>Draft title - Genomic analysis of global carrot germplasm unveils the trajectory of domestication and the origin of high carotenoid orange carrot.</title>
        <authorList>
            <person name="Iorizzo M."/>
            <person name="Ellison S."/>
            <person name="Senalik D."/>
            <person name="Macko-Podgorni A."/>
            <person name="Grzebelus D."/>
            <person name="Bostan H."/>
            <person name="Rolling W."/>
            <person name="Curaba J."/>
            <person name="Simon P."/>
        </authorList>
    </citation>
    <scope>NUCLEOTIDE SEQUENCE</scope>
    <source>
        <tissue evidence="4">Leaf</tissue>
    </source>
</reference>
<dbReference type="AlphaFoldDB" id="A0AAF0WED5"/>
<dbReference type="Pfam" id="PF10551">
    <property type="entry name" value="MULE"/>
    <property type="match status" value="1"/>
</dbReference>
<evidence type="ECO:0000313" key="4">
    <source>
        <dbReference type="EMBL" id="WOG86500.1"/>
    </source>
</evidence>
<feature type="compositionally biased region" description="Low complexity" evidence="1">
    <location>
        <begin position="25"/>
        <end position="37"/>
    </location>
</feature>
<sequence length="764" mass="87896">MVRGDKQSGDNNVIPHIESSESEDSSSAPDENPSSDSDSSDSEQNDQVPLADNSSEATLVLSPNRTKTWTPKCDDKYKPQLNMHFPTLEDAYLYYKEYGRQCGFDVRKFTKKTDRLGNILAKYMLCSRGGDPYANKLRDRSGNYIEGPSRRTSSQRCNCRARITLKQAAVRGFVIMGFEEEHNHPLATGRSKMFLRCNRNVSVAYQDFIVDCGRANIGPTRAHSLVKEMTGSYEDVGATIADFKNFSRDVKVRIGDHDTDQLLSKFKTRMASPDDAFYYDYRLDNKGRLSGLFWTDAIGRANYDVYGDIISFDPTFRTNRYHMVFVPFTGVDNHWKNVTFAAGLLAKENYKNFKWLLRSFKKAMGRAPTTVITDQCKAIKKAISKWWSSSTHRLCMWHIMTKLPAKIGPKIASNKKFVSKLKEAVYSDHLTPVQFEERWEAVIAEFNLESNQWLSEMFGIRDQWIPAYFSDIEMAGLLKTTSRSESSNFFFQHYHDSGDTLVEFWSSFESAMDRQRMRNADDEKKSQKIPLTDISLAIESDAANLYTMELFYLVREEIKSGCYHTIVESMFRDDDCSHFKFKDVLLNDQVFELQVLLQARLLCRHSFAALHQCSVKTIPRQFLKARWKKNALQEHSFLGSTHVDAECSSKERSKLKRTRAWFEFKNLMNISGDDEEKMDIILSNLKQINTSFLETTRAQTDYGLAHRADRFITPAESDRVMIQNPDISRNKGCGSRIKSSREISQQDRKKRKCSNCGKLVRHNA</sequence>
<evidence type="ECO:0008006" key="6">
    <source>
        <dbReference type="Google" id="ProtNLM"/>
    </source>
</evidence>
<dbReference type="InterPro" id="IPR004330">
    <property type="entry name" value="FAR1_DNA_bnd_dom"/>
</dbReference>
<feature type="domain" description="MULE transposase" evidence="3">
    <location>
        <begin position="310"/>
        <end position="401"/>
    </location>
</feature>
<evidence type="ECO:0000259" key="2">
    <source>
        <dbReference type="Pfam" id="PF03101"/>
    </source>
</evidence>
<accession>A0AAF0WED5</accession>
<keyword evidence="5" id="KW-1185">Reference proteome</keyword>
<dbReference type="PANTHER" id="PTHR47718:SF18">
    <property type="entry name" value="PROTEIN FAR1-RELATED SEQUENCE 5-LIKE"/>
    <property type="match status" value="1"/>
</dbReference>
<proteinExistence type="predicted"/>
<dbReference type="PANTHER" id="PTHR47718">
    <property type="entry name" value="OS01G0519700 PROTEIN"/>
    <property type="match status" value="1"/>
</dbReference>
<evidence type="ECO:0000256" key="1">
    <source>
        <dbReference type="SAM" id="MobiDB-lite"/>
    </source>
</evidence>
<organism evidence="4 5">
    <name type="scientific">Daucus carota subsp. sativus</name>
    <name type="common">Carrot</name>
    <dbReference type="NCBI Taxonomy" id="79200"/>
    <lineage>
        <taxon>Eukaryota</taxon>
        <taxon>Viridiplantae</taxon>
        <taxon>Streptophyta</taxon>
        <taxon>Embryophyta</taxon>
        <taxon>Tracheophyta</taxon>
        <taxon>Spermatophyta</taxon>
        <taxon>Magnoliopsida</taxon>
        <taxon>eudicotyledons</taxon>
        <taxon>Gunneridae</taxon>
        <taxon>Pentapetalae</taxon>
        <taxon>asterids</taxon>
        <taxon>campanulids</taxon>
        <taxon>Apiales</taxon>
        <taxon>Apiaceae</taxon>
        <taxon>Apioideae</taxon>
        <taxon>Scandiceae</taxon>
        <taxon>Daucinae</taxon>
        <taxon>Daucus</taxon>
        <taxon>Daucus sect. Daucus</taxon>
    </lineage>
</organism>
<protein>
    <recommendedName>
        <fullName evidence="6">Protein FAR1-RELATED SEQUENCE</fullName>
    </recommendedName>
</protein>
<reference evidence="4" key="1">
    <citation type="journal article" date="2016" name="Nat. Genet.">
        <title>A high-quality carrot genome assembly provides new insights into carotenoid accumulation and asterid genome evolution.</title>
        <authorList>
            <person name="Iorizzo M."/>
            <person name="Ellison S."/>
            <person name="Senalik D."/>
            <person name="Zeng P."/>
            <person name="Satapoomin P."/>
            <person name="Huang J."/>
            <person name="Bowman M."/>
            <person name="Iovene M."/>
            <person name="Sanseverino W."/>
            <person name="Cavagnaro P."/>
            <person name="Yildiz M."/>
            <person name="Macko-Podgorni A."/>
            <person name="Moranska E."/>
            <person name="Grzebelus E."/>
            <person name="Grzebelus D."/>
            <person name="Ashrafi H."/>
            <person name="Zheng Z."/>
            <person name="Cheng S."/>
            <person name="Spooner D."/>
            <person name="Van Deynze A."/>
            <person name="Simon P."/>
        </authorList>
    </citation>
    <scope>NUCLEOTIDE SEQUENCE</scope>
    <source>
        <tissue evidence="4">Leaf</tissue>
    </source>
</reference>
<dbReference type="Pfam" id="PF03101">
    <property type="entry name" value="FAR1"/>
    <property type="match status" value="1"/>
</dbReference>
<evidence type="ECO:0000313" key="5">
    <source>
        <dbReference type="Proteomes" id="UP000077755"/>
    </source>
</evidence>
<feature type="compositionally biased region" description="Polar residues" evidence="1">
    <location>
        <begin position="52"/>
        <end position="63"/>
    </location>
</feature>
<dbReference type="Proteomes" id="UP000077755">
    <property type="component" value="Chromosome 2"/>
</dbReference>
<feature type="region of interest" description="Disordered" evidence="1">
    <location>
        <begin position="1"/>
        <end position="63"/>
    </location>
</feature>
<dbReference type="EMBL" id="CP093344">
    <property type="protein sequence ID" value="WOG86500.1"/>
    <property type="molecule type" value="Genomic_DNA"/>
</dbReference>